<dbReference type="Gene3D" id="3.40.50.620">
    <property type="entry name" value="HUPs"/>
    <property type="match status" value="1"/>
</dbReference>
<organism evidence="3 4">
    <name type="scientific">Aerophototrophica crusticola</name>
    <dbReference type="NCBI Taxonomy" id="1709002"/>
    <lineage>
        <taxon>Bacteria</taxon>
        <taxon>Pseudomonadati</taxon>
        <taxon>Pseudomonadota</taxon>
        <taxon>Alphaproteobacteria</taxon>
        <taxon>Rhodospirillales</taxon>
        <taxon>Rhodospirillaceae</taxon>
        <taxon>Aerophototrophica</taxon>
    </lineage>
</organism>
<dbReference type="InterPro" id="IPR003848">
    <property type="entry name" value="DUF218"/>
</dbReference>
<evidence type="ECO:0000313" key="3">
    <source>
        <dbReference type="EMBL" id="QJE72902.1"/>
    </source>
</evidence>
<feature type="transmembrane region" description="Helical" evidence="1">
    <location>
        <begin position="12"/>
        <end position="32"/>
    </location>
</feature>
<evidence type="ECO:0000256" key="1">
    <source>
        <dbReference type="SAM" id="Phobius"/>
    </source>
</evidence>
<feature type="transmembrane region" description="Helical" evidence="1">
    <location>
        <begin position="39"/>
        <end position="62"/>
    </location>
</feature>
<feature type="domain" description="DUF218" evidence="2">
    <location>
        <begin position="80"/>
        <end position="245"/>
    </location>
</feature>
<dbReference type="InterPro" id="IPR014729">
    <property type="entry name" value="Rossmann-like_a/b/a_fold"/>
</dbReference>
<reference evidence="3" key="1">
    <citation type="submission" date="2020-04" db="EMBL/GenBank/DDBJ databases">
        <title>A desert anoxygenic phototrophic bacterium fixes CO2 using RubisCO under aerobic conditions.</title>
        <authorList>
            <person name="Tang K."/>
        </authorList>
    </citation>
    <scope>NUCLEOTIDE SEQUENCE [LARGE SCALE GENOMIC DNA]</scope>
    <source>
        <strain evidence="3">MIMtkB3</strain>
    </source>
</reference>
<dbReference type="PANTHER" id="PTHR30336">
    <property type="entry name" value="INNER MEMBRANE PROTEIN, PROBABLE PERMEASE"/>
    <property type="match status" value="1"/>
</dbReference>
<dbReference type="KEGG" id="acru:HHL28_07175"/>
<dbReference type="Pfam" id="PF02698">
    <property type="entry name" value="DUF218"/>
    <property type="match status" value="1"/>
</dbReference>
<keyword evidence="1" id="KW-0812">Transmembrane</keyword>
<dbReference type="Proteomes" id="UP000501891">
    <property type="component" value="Chromosome"/>
</dbReference>
<proteinExistence type="predicted"/>
<protein>
    <submittedName>
        <fullName evidence="3">YdcF family protein</fullName>
    </submittedName>
</protein>
<dbReference type="AlphaFoldDB" id="A0A858R6K2"/>
<sequence length="267" mass="29812">MSFVLSKVLWLLAEPGNALVIGLVTGAILLWTRWRRAGMAIVGTVTAVAVAVTVLPIGTYLVHGLESRFPVPTDLPERVDGIIVLGGAVLPRLTASHGVPQVNRHAERMLDPLWLARRFPEARLVFTGGSGNLWDQMNREAVDARLLWDRLGVDTARVTFESESRNTWENAVLTKELVRPAEGEIWLLVTSGFHMPRSVGIFRRIGWPVLPYPVDFQTRREVRFQLGFDLEQGISLLNLATREHIGLVAYHLMGRTDAWFPAPEPAQ</sequence>
<dbReference type="EMBL" id="CP051775">
    <property type="protein sequence ID" value="QJE72902.1"/>
    <property type="molecule type" value="Genomic_DNA"/>
</dbReference>
<name>A0A858R6K2_9PROT</name>
<dbReference type="GO" id="GO:0005886">
    <property type="term" value="C:plasma membrane"/>
    <property type="evidence" value="ECO:0007669"/>
    <property type="project" value="TreeGrafter"/>
</dbReference>
<dbReference type="PANTHER" id="PTHR30336:SF4">
    <property type="entry name" value="ENVELOPE BIOGENESIS FACTOR ELYC"/>
    <property type="match status" value="1"/>
</dbReference>
<keyword evidence="4" id="KW-1185">Reference proteome</keyword>
<keyword evidence="1" id="KW-1133">Transmembrane helix</keyword>
<dbReference type="GO" id="GO:0043164">
    <property type="term" value="P:Gram-negative-bacterium-type cell wall biogenesis"/>
    <property type="evidence" value="ECO:0007669"/>
    <property type="project" value="TreeGrafter"/>
</dbReference>
<accession>A0A858R6K2</accession>
<dbReference type="GO" id="GO:0000270">
    <property type="term" value="P:peptidoglycan metabolic process"/>
    <property type="evidence" value="ECO:0007669"/>
    <property type="project" value="TreeGrafter"/>
</dbReference>
<dbReference type="InterPro" id="IPR051599">
    <property type="entry name" value="Cell_Envelope_Assoc"/>
</dbReference>
<dbReference type="CDD" id="cd06259">
    <property type="entry name" value="YdcF-like"/>
    <property type="match status" value="1"/>
</dbReference>
<keyword evidence="1" id="KW-0472">Membrane</keyword>
<gene>
    <name evidence="3" type="ORF">HHL28_07175</name>
</gene>
<evidence type="ECO:0000259" key="2">
    <source>
        <dbReference type="Pfam" id="PF02698"/>
    </source>
</evidence>
<evidence type="ECO:0000313" key="4">
    <source>
        <dbReference type="Proteomes" id="UP000501891"/>
    </source>
</evidence>